<dbReference type="Pfam" id="PF01075">
    <property type="entry name" value="Glyco_transf_9"/>
    <property type="match status" value="1"/>
</dbReference>
<proteinExistence type="predicted"/>
<dbReference type="InterPro" id="IPR002201">
    <property type="entry name" value="Glyco_trans_9"/>
</dbReference>
<reference evidence="1 2" key="1">
    <citation type="submission" date="2019-03" db="EMBL/GenBank/DDBJ databases">
        <authorList>
            <consortium name="Pathogen Informatics"/>
        </authorList>
    </citation>
    <scope>NUCLEOTIDE SEQUENCE [LARGE SCALE GENOMIC DNA]</scope>
    <source>
        <strain evidence="1 2">NCTC12126</strain>
    </source>
</reference>
<gene>
    <name evidence="1" type="primary">rfaQ_1</name>
    <name evidence="1" type="ORF">NCTC12126_04551</name>
</gene>
<dbReference type="EMBL" id="CAADIW010000052">
    <property type="protein sequence ID" value="VFS41712.1"/>
    <property type="molecule type" value="Genomic_DNA"/>
</dbReference>
<name>A0A484YZI7_9ENTR</name>
<keyword evidence="1" id="KW-0808">Transferase</keyword>
<dbReference type="GO" id="GO:0016757">
    <property type="term" value="F:glycosyltransferase activity"/>
    <property type="evidence" value="ECO:0007669"/>
    <property type="project" value="InterPro"/>
</dbReference>
<dbReference type="Proteomes" id="UP000351155">
    <property type="component" value="Unassembled WGS sequence"/>
</dbReference>
<evidence type="ECO:0000313" key="1">
    <source>
        <dbReference type="EMBL" id="VFS41712.1"/>
    </source>
</evidence>
<protein>
    <submittedName>
        <fullName evidence="1">Putative lipopolysaccharide heptosyltransferase III</fullName>
        <ecNumber evidence="1">2.-.-.-</ecNumber>
    </submittedName>
</protein>
<dbReference type="SUPFAM" id="SSF53756">
    <property type="entry name" value="UDP-Glycosyltransferase/glycogen phosphorylase"/>
    <property type="match status" value="1"/>
</dbReference>
<dbReference type="AlphaFoldDB" id="A0A484YZI7"/>
<accession>A0A484YZI7</accession>
<organism evidence="1 2">
    <name type="scientific">Enterobacter cancerogenus</name>
    <dbReference type="NCBI Taxonomy" id="69218"/>
    <lineage>
        <taxon>Bacteria</taxon>
        <taxon>Pseudomonadati</taxon>
        <taxon>Pseudomonadota</taxon>
        <taxon>Gammaproteobacteria</taxon>
        <taxon>Enterobacterales</taxon>
        <taxon>Enterobacteriaceae</taxon>
        <taxon>Enterobacter</taxon>
        <taxon>Enterobacter cloacae complex</taxon>
    </lineage>
</organism>
<evidence type="ECO:0000313" key="2">
    <source>
        <dbReference type="Proteomes" id="UP000351155"/>
    </source>
</evidence>
<dbReference type="EC" id="2.-.-.-" evidence="1"/>
<dbReference type="Gene3D" id="3.40.50.2000">
    <property type="entry name" value="Glycogen Phosphorylase B"/>
    <property type="match status" value="1"/>
</dbReference>
<sequence length="84" mass="9465">MLDYLLAWIPCRCTWPPALQTPCVALFGPSKLTFWSPWQVKGEVIWAGDYGPLPNPDAIDTNTKERYLDAIPVEAVVSAARRYL</sequence>